<dbReference type="Proteomes" id="UP000235145">
    <property type="component" value="Unassembled WGS sequence"/>
</dbReference>
<organism evidence="1 2">
    <name type="scientific">Lactuca sativa</name>
    <name type="common">Garden lettuce</name>
    <dbReference type="NCBI Taxonomy" id="4236"/>
    <lineage>
        <taxon>Eukaryota</taxon>
        <taxon>Viridiplantae</taxon>
        <taxon>Streptophyta</taxon>
        <taxon>Embryophyta</taxon>
        <taxon>Tracheophyta</taxon>
        <taxon>Spermatophyta</taxon>
        <taxon>Magnoliopsida</taxon>
        <taxon>eudicotyledons</taxon>
        <taxon>Gunneridae</taxon>
        <taxon>Pentapetalae</taxon>
        <taxon>asterids</taxon>
        <taxon>campanulids</taxon>
        <taxon>Asterales</taxon>
        <taxon>Asteraceae</taxon>
        <taxon>Cichorioideae</taxon>
        <taxon>Cichorieae</taxon>
        <taxon>Lactucinae</taxon>
        <taxon>Lactuca</taxon>
    </lineage>
</organism>
<reference evidence="1 2" key="1">
    <citation type="journal article" date="2017" name="Nat. Commun.">
        <title>Genome assembly with in vitro proximity ligation data and whole-genome triplication in lettuce.</title>
        <authorList>
            <person name="Reyes-Chin-Wo S."/>
            <person name="Wang Z."/>
            <person name="Yang X."/>
            <person name="Kozik A."/>
            <person name="Arikit S."/>
            <person name="Song C."/>
            <person name="Xia L."/>
            <person name="Froenicke L."/>
            <person name="Lavelle D.O."/>
            <person name="Truco M.J."/>
            <person name="Xia R."/>
            <person name="Zhu S."/>
            <person name="Xu C."/>
            <person name="Xu H."/>
            <person name="Xu X."/>
            <person name="Cox K."/>
            <person name="Korf I."/>
            <person name="Meyers B.C."/>
            <person name="Michelmore R.W."/>
        </authorList>
    </citation>
    <scope>NUCLEOTIDE SEQUENCE [LARGE SCALE GENOMIC DNA]</scope>
    <source>
        <strain evidence="2">cv. Salinas</strain>
        <tissue evidence="1">Seedlings</tissue>
    </source>
</reference>
<comment type="caution">
    <text evidence="1">The sequence shown here is derived from an EMBL/GenBank/DDBJ whole genome shotgun (WGS) entry which is preliminary data.</text>
</comment>
<gene>
    <name evidence="1" type="ORF">LSAT_V11C900477670</name>
</gene>
<proteinExistence type="predicted"/>
<dbReference type="AlphaFoldDB" id="A0A9R1UCT1"/>
<evidence type="ECO:0000313" key="2">
    <source>
        <dbReference type="Proteomes" id="UP000235145"/>
    </source>
</evidence>
<sequence length="258" mass="28825">MLLIRILRCFELSSGLKINMSKSRLFGFGVQDCELDMVARSFNCLTGSLPFTYLGLPVGASMTKVSLWKPIIDKFQAKLSRWKASTLSFGGTYKGDQKPQKNSNEVFFWGGCLESKKMAWIAWDKILAAKEKGGLGVGSLKAKQPDSIWALVIKAIHGPDGGISRPTTTKRRSGCWGSIVCLPATLGKDQVPFLNHFQHELNIDGSSKWIWSLDPSGEYTVSSMQNYFDNLVLPQSIDNWMWNPLVPDKLNILAWRVC</sequence>
<evidence type="ECO:0000313" key="1">
    <source>
        <dbReference type="EMBL" id="KAJ0184777.1"/>
    </source>
</evidence>
<name>A0A9R1UCT1_LACSA</name>
<dbReference type="PANTHER" id="PTHR33116:SF79">
    <property type="entry name" value="REVERSE TRANSCRIPTASE DOMAIN, ZINC FINGER, CCHC-TYPE-RELATED"/>
    <property type="match status" value="1"/>
</dbReference>
<dbReference type="EMBL" id="NBSK02000009">
    <property type="protein sequence ID" value="KAJ0184777.1"/>
    <property type="molecule type" value="Genomic_DNA"/>
</dbReference>
<evidence type="ECO:0008006" key="3">
    <source>
        <dbReference type="Google" id="ProtNLM"/>
    </source>
</evidence>
<protein>
    <recommendedName>
        <fullName evidence="3">Reverse transcriptase zinc-binding domain-containing protein</fullName>
    </recommendedName>
</protein>
<keyword evidence="2" id="KW-1185">Reference proteome</keyword>
<dbReference type="PANTHER" id="PTHR33116">
    <property type="entry name" value="REVERSE TRANSCRIPTASE ZINC-BINDING DOMAIN-CONTAINING PROTEIN-RELATED-RELATED"/>
    <property type="match status" value="1"/>
</dbReference>
<accession>A0A9R1UCT1</accession>